<feature type="signal peptide" evidence="1">
    <location>
        <begin position="1"/>
        <end position="40"/>
    </location>
</feature>
<name>A0ABU9BF45_9BURK</name>
<reference evidence="3 4" key="1">
    <citation type="submission" date="2024-04" db="EMBL/GenBank/DDBJ databases">
        <title>Novel species of the genus Ideonella isolated from streams.</title>
        <authorList>
            <person name="Lu H."/>
        </authorList>
    </citation>
    <scope>NUCLEOTIDE SEQUENCE [LARGE SCALE GENOMIC DNA]</scope>
    <source>
        <strain evidence="3 4">BYS139W</strain>
    </source>
</reference>
<dbReference type="InterPro" id="IPR032710">
    <property type="entry name" value="NTF2-like_dom_sf"/>
</dbReference>
<keyword evidence="4" id="KW-1185">Reference proteome</keyword>
<dbReference type="InterPro" id="IPR018247">
    <property type="entry name" value="EF_Hand_1_Ca_BS"/>
</dbReference>
<evidence type="ECO:0000256" key="1">
    <source>
        <dbReference type="SAM" id="SignalP"/>
    </source>
</evidence>
<feature type="chain" id="PRO_5045452658" evidence="1">
    <location>
        <begin position="41"/>
        <end position="401"/>
    </location>
</feature>
<feature type="domain" description="EF-hand" evidence="2">
    <location>
        <begin position="48"/>
        <end position="75"/>
    </location>
</feature>
<dbReference type="InterPro" id="IPR002048">
    <property type="entry name" value="EF_hand_dom"/>
</dbReference>
<protein>
    <submittedName>
        <fullName evidence="3">Nuclear transport factor 2 family protein</fullName>
    </submittedName>
</protein>
<dbReference type="SUPFAM" id="SSF47473">
    <property type="entry name" value="EF-hand"/>
    <property type="match status" value="1"/>
</dbReference>
<organism evidence="3 4">
    <name type="scientific">Pseudaquabacterium rugosum</name>
    <dbReference type="NCBI Taxonomy" id="2984194"/>
    <lineage>
        <taxon>Bacteria</taxon>
        <taxon>Pseudomonadati</taxon>
        <taxon>Pseudomonadota</taxon>
        <taxon>Betaproteobacteria</taxon>
        <taxon>Burkholderiales</taxon>
        <taxon>Sphaerotilaceae</taxon>
        <taxon>Pseudaquabacterium</taxon>
    </lineage>
</organism>
<dbReference type="InterPro" id="IPR011992">
    <property type="entry name" value="EF-hand-dom_pair"/>
</dbReference>
<dbReference type="Gene3D" id="3.10.450.50">
    <property type="match status" value="1"/>
</dbReference>
<dbReference type="PROSITE" id="PS50222">
    <property type="entry name" value="EF_HAND_2"/>
    <property type="match status" value="1"/>
</dbReference>
<gene>
    <name evidence="3" type="ORF">AACH11_21565</name>
</gene>
<dbReference type="Pfam" id="PF13577">
    <property type="entry name" value="SnoaL_4"/>
    <property type="match status" value="1"/>
</dbReference>
<proteinExistence type="predicted"/>
<dbReference type="InterPro" id="IPR037401">
    <property type="entry name" value="SnoaL-like"/>
</dbReference>
<dbReference type="Proteomes" id="UP001368500">
    <property type="component" value="Unassembled WGS sequence"/>
</dbReference>
<dbReference type="Pfam" id="PF13202">
    <property type="entry name" value="EF-hand_5"/>
    <property type="match status" value="2"/>
</dbReference>
<dbReference type="SUPFAM" id="SSF54427">
    <property type="entry name" value="NTF2-like"/>
    <property type="match status" value="1"/>
</dbReference>
<sequence>MTRTLTSMALSPRARIHTSTHALAAGTLMSTLLLAFGAQAATMDPRPFFREVDRNHDGCITQAEWRKAGAPASAYDMLKDAAGCVSVAAMQRTEAPDGIDTNGDGQLTLAELKAFDRKMAPIMAAQAKAGGATAGGGGAPAIRITDGERAAATWAVQNLMSRHEYMHAAGLNLEEIDGHWVSRSGKFAKTAAFASPGWVMNGIETVRAAYGQGSRKDAEAARKALAAIDPSVQDTPAFFGAGAEWVMHTSTTPLIEIADDGQTAQGAWYSPGMGIMPNIVDGKVKLTPVMFWEKYGGDFVKEDGVWKIWHLQMAYDFVPGLPAEMVADIQKKLGDLAWKGLAGGAQVEAGERMNGALPPGFSQPKYSYPAYSPQRPGIVYPHLPRPYRTWGETFNNCNCDQ</sequence>
<dbReference type="PROSITE" id="PS00018">
    <property type="entry name" value="EF_HAND_1"/>
    <property type="match status" value="2"/>
</dbReference>
<dbReference type="EMBL" id="JBBUTF010000026">
    <property type="protein sequence ID" value="MEK8028555.1"/>
    <property type="molecule type" value="Genomic_DNA"/>
</dbReference>
<evidence type="ECO:0000313" key="4">
    <source>
        <dbReference type="Proteomes" id="UP001368500"/>
    </source>
</evidence>
<comment type="caution">
    <text evidence="3">The sequence shown here is derived from an EMBL/GenBank/DDBJ whole genome shotgun (WGS) entry which is preliminary data.</text>
</comment>
<dbReference type="RefSeq" id="WP_341376341.1">
    <property type="nucleotide sequence ID" value="NZ_JBBUTF010000026.1"/>
</dbReference>
<evidence type="ECO:0000313" key="3">
    <source>
        <dbReference type="EMBL" id="MEK8028555.1"/>
    </source>
</evidence>
<dbReference type="Gene3D" id="1.10.238.10">
    <property type="entry name" value="EF-hand"/>
    <property type="match status" value="1"/>
</dbReference>
<accession>A0ABU9BF45</accession>
<keyword evidence="1" id="KW-0732">Signal</keyword>
<evidence type="ECO:0000259" key="2">
    <source>
        <dbReference type="PROSITE" id="PS50222"/>
    </source>
</evidence>